<dbReference type="Pfam" id="PF07690">
    <property type="entry name" value="MFS_1"/>
    <property type="match status" value="2"/>
</dbReference>
<organism evidence="9 10">
    <name type="scientific">Aquibacillus albus</name>
    <dbReference type="NCBI Taxonomy" id="1168171"/>
    <lineage>
        <taxon>Bacteria</taxon>
        <taxon>Bacillati</taxon>
        <taxon>Bacillota</taxon>
        <taxon>Bacilli</taxon>
        <taxon>Bacillales</taxon>
        <taxon>Bacillaceae</taxon>
        <taxon>Aquibacillus</taxon>
    </lineage>
</organism>
<evidence type="ECO:0000256" key="6">
    <source>
        <dbReference type="ARBA" id="ARBA00023136"/>
    </source>
</evidence>
<comment type="caution">
    <text evidence="9">The sequence shown here is derived from an EMBL/GenBank/DDBJ whole genome shotgun (WGS) entry which is preliminary data.</text>
</comment>
<keyword evidence="6 7" id="KW-0472">Membrane</keyword>
<feature type="transmembrane region" description="Helical" evidence="7">
    <location>
        <begin position="298"/>
        <end position="313"/>
    </location>
</feature>
<feature type="transmembrane region" description="Helical" evidence="7">
    <location>
        <begin position="222"/>
        <end position="245"/>
    </location>
</feature>
<dbReference type="PANTHER" id="PTHR23517">
    <property type="entry name" value="RESISTANCE PROTEIN MDTM, PUTATIVE-RELATED-RELATED"/>
    <property type="match status" value="1"/>
</dbReference>
<evidence type="ECO:0000259" key="8">
    <source>
        <dbReference type="PROSITE" id="PS50850"/>
    </source>
</evidence>
<proteinExistence type="predicted"/>
<protein>
    <submittedName>
        <fullName evidence="9">DHA1 family multidrug resistance protein B-like MFS transporter</fullName>
    </submittedName>
</protein>
<name>A0ABS2N179_9BACI</name>
<keyword evidence="5 7" id="KW-1133">Transmembrane helix</keyword>
<dbReference type="InterPro" id="IPR020846">
    <property type="entry name" value="MFS_dom"/>
</dbReference>
<evidence type="ECO:0000256" key="4">
    <source>
        <dbReference type="ARBA" id="ARBA00022692"/>
    </source>
</evidence>
<reference evidence="9 10" key="1">
    <citation type="submission" date="2021-01" db="EMBL/GenBank/DDBJ databases">
        <title>Genomic Encyclopedia of Type Strains, Phase IV (KMG-IV): sequencing the most valuable type-strain genomes for metagenomic binning, comparative biology and taxonomic classification.</title>
        <authorList>
            <person name="Goeker M."/>
        </authorList>
    </citation>
    <scope>NUCLEOTIDE SEQUENCE [LARGE SCALE GENOMIC DNA]</scope>
    <source>
        <strain evidence="9 10">DSM 23711</strain>
    </source>
</reference>
<evidence type="ECO:0000313" key="9">
    <source>
        <dbReference type="EMBL" id="MBM7571894.1"/>
    </source>
</evidence>
<dbReference type="InterPro" id="IPR011701">
    <property type="entry name" value="MFS"/>
</dbReference>
<dbReference type="Gene3D" id="1.20.1250.20">
    <property type="entry name" value="MFS general substrate transporter like domains"/>
    <property type="match status" value="2"/>
</dbReference>
<accession>A0ABS2N179</accession>
<keyword evidence="2" id="KW-0813">Transport</keyword>
<feature type="transmembrane region" description="Helical" evidence="7">
    <location>
        <begin position="319"/>
        <end position="337"/>
    </location>
</feature>
<dbReference type="CDD" id="cd17329">
    <property type="entry name" value="MFS_MdtH_MDR_like"/>
    <property type="match status" value="1"/>
</dbReference>
<dbReference type="Proteomes" id="UP001296943">
    <property type="component" value="Unassembled WGS sequence"/>
</dbReference>
<evidence type="ECO:0000313" key="10">
    <source>
        <dbReference type="Proteomes" id="UP001296943"/>
    </source>
</evidence>
<evidence type="ECO:0000256" key="7">
    <source>
        <dbReference type="SAM" id="Phobius"/>
    </source>
</evidence>
<dbReference type="RefSeq" id="WP_204499896.1">
    <property type="nucleotide sequence ID" value="NZ_JAFBDR010000012.1"/>
</dbReference>
<dbReference type="PROSITE" id="PS00216">
    <property type="entry name" value="SUGAR_TRANSPORT_1"/>
    <property type="match status" value="1"/>
</dbReference>
<sequence length="435" mass="49032">MRFRDFHPNIKWRIMVGFFSEMIGSMIFPFMAIYFAVHFGAKITGILLIVNIVVGAIVGMYGGYLSDSMGRKKLMVTAEVIRALSLIVMTLANSPWLESPALTFLMFLAVSICWGIEGPATDAMLIDVSRPEERKLMYAIMYWSGNLSLALGGAVGAFLFKEYLFYLFIGMTVVSSVVAFVLIFFIEESFFPNQTKKQTNGGRFQVFTDIIQSYKTVAKDKVFILFVIAGLFIQSLEFQLTNYIAVRLHEQMPGQNLFQWSIDGLQMTGILRTENTVLVVLFAALITKLIHKYKDKRIFLTSIVLFTIGYTAISYFDNIWILFVAMVIATLGELMRVPVQQGYMAAIPPDDKRSSYMAVNAFTFQGSMILASLSVTLGAYLSKELMSIFLLITGLIGFLMINKIIPGLERRVQNQGEDLASTEKEQDFVLREQVE</sequence>
<feature type="transmembrane region" description="Helical" evidence="7">
    <location>
        <begin position="165"/>
        <end position="186"/>
    </location>
</feature>
<keyword evidence="10" id="KW-1185">Reference proteome</keyword>
<evidence type="ECO:0000256" key="5">
    <source>
        <dbReference type="ARBA" id="ARBA00022989"/>
    </source>
</evidence>
<dbReference type="InterPro" id="IPR005829">
    <property type="entry name" value="Sugar_transporter_CS"/>
</dbReference>
<keyword evidence="4 7" id="KW-0812">Transmembrane</keyword>
<feature type="transmembrane region" description="Helical" evidence="7">
    <location>
        <begin position="265"/>
        <end position="286"/>
    </location>
</feature>
<dbReference type="InterPro" id="IPR036259">
    <property type="entry name" value="MFS_trans_sf"/>
</dbReference>
<feature type="domain" description="Major facilitator superfamily (MFS) profile" evidence="8">
    <location>
        <begin position="1"/>
        <end position="409"/>
    </location>
</feature>
<comment type="subcellular location">
    <subcellularLocation>
        <location evidence="1">Cell membrane</location>
        <topology evidence="1">Multi-pass membrane protein</topology>
    </subcellularLocation>
</comment>
<evidence type="ECO:0000256" key="1">
    <source>
        <dbReference type="ARBA" id="ARBA00004651"/>
    </source>
</evidence>
<feature type="transmembrane region" description="Helical" evidence="7">
    <location>
        <begin position="358"/>
        <end position="380"/>
    </location>
</feature>
<feature type="transmembrane region" description="Helical" evidence="7">
    <location>
        <begin position="12"/>
        <end position="37"/>
    </location>
</feature>
<evidence type="ECO:0000256" key="3">
    <source>
        <dbReference type="ARBA" id="ARBA00022475"/>
    </source>
</evidence>
<feature type="transmembrane region" description="Helical" evidence="7">
    <location>
        <begin position="386"/>
        <end position="405"/>
    </location>
</feature>
<feature type="transmembrane region" description="Helical" evidence="7">
    <location>
        <begin position="99"/>
        <end position="116"/>
    </location>
</feature>
<dbReference type="SUPFAM" id="SSF103473">
    <property type="entry name" value="MFS general substrate transporter"/>
    <property type="match status" value="1"/>
</dbReference>
<gene>
    <name evidence="9" type="ORF">JOC48_002395</name>
</gene>
<dbReference type="PANTHER" id="PTHR23517:SF3">
    <property type="entry name" value="INTEGRAL MEMBRANE TRANSPORT PROTEIN"/>
    <property type="match status" value="1"/>
</dbReference>
<keyword evidence="3" id="KW-1003">Cell membrane</keyword>
<dbReference type="PROSITE" id="PS50850">
    <property type="entry name" value="MFS"/>
    <property type="match status" value="1"/>
</dbReference>
<evidence type="ECO:0000256" key="2">
    <source>
        <dbReference type="ARBA" id="ARBA00022448"/>
    </source>
</evidence>
<feature type="transmembrane region" description="Helical" evidence="7">
    <location>
        <begin position="136"/>
        <end position="159"/>
    </location>
</feature>
<feature type="transmembrane region" description="Helical" evidence="7">
    <location>
        <begin position="43"/>
        <end position="62"/>
    </location>
</feature>
<dbReference type="InterPro" id="IPR050171">
    <property type="entry name" value="MFS_Transporters"/>
</dbReference>
<feature type="transmembrane region" description="Helical" evidence="7">
    <location>
        <begin position="74"/>
        <end position="93"/>
    </location>
</feature>
<dbReference type="EMBL" id="JAFBDR010000012">
    <property type="protein sequence ID" value="MBM7571894.1"/>
    <property type="molecule type" value="Genomic_DNA"/>
</dbReference>